<dbReference type="GO" id="GO:0051455">
    <property type="term" value="P:spindle attachment to meiosis I kinetochore"/>
    <property type="evidence" value="ECO:0007669"/>
    <property type="project" value="TreeGrafter"/>
</dbReference>
<dbReference type="InterPro" id="IPR028386">
    <property type="entry name" value="CENP-C/Mif2/cnp3"/>
</dbReference>
<organism evidence="5">
    <name type="scientific">Chloropicon roscoffensis</name>
    <dbReference type="NCBI Taxonomy" id="1461544"/>
    <lineage>
        <taxon>Eukaryota</taxon>
        <taxon>Viridiplantae</taxon>
        <taxon>Chlorophyta</taxon>
        <taxon>Chloropicophyceae</taxon>
        <taxon>Chloropicales</taxon>
        <taxon>Chloropicaceae</taxon>
        <taxon>Chloropicon</taxon>
    </lineage>
</organism>
<reference evidence="5" key="1">
    <citation type="submission" date="2021-01" db="EMBL/GenBank/DDBJ databases">
        <authorList>
            <person name="Corre E."/>
            <person name="Pelletier E."/>
            <person name="Niang G."/>
            <person name="Scheremetjew M."/>
            <person name="Finn R."/>
            <person name="Kale V."/>
            <person name="Holt S."/>
            <person name="Cochrane G."/>
            <person name="Meng A."/>
            <person name="Brown T."/>
            <person name="Cohen L."/>
        </authorList>
    </citation>
    <scope>NUCLEOTIDE SEQUENCE</scope>
    <source>
        <strain evidence="5">RCC1871</strain>
    </source>
</reference>
<protein>
    <submittedName>
        <fullName evidence="5">Uncharacterized protein</fullName>
    </submittedName>
</protein>
<sequence>MRTLFLGYNGGVGGAATASSAGHQALVRRQRFERRAGSGRVTSKRSFNLEGQLLAKKVEDMNTTAVKAAAVDTDERASGVEEVGVSFGATARKRASHVFQSKRRTRVLDRKSGTGRSTTLRLFPLEAQELSPKVVSPIGAGAPSSMEIVPYAGDHADPMEVDLGEDSAPQEDFCCSPDAGYVDDAFGSPVAMQEEPEEAGVARAVAPRRPRGEPHQRLRNEYKNRKSLAPHGLRVVEETGLRRSTRRRVKPLQYWRNEKVEYGREHKTLPTIASIALRSPDELWPAPDKRKPRKTKSRTEEMEKELAAACAGPAVSG</sequence>
<dbReference type="GO" id="GO:0005634">
    <property type="term" value="C:nucleus"/>
    <property type="evidence" value="ECO:0007669"/>
    <property type="project" value="UniProtKB-SubCell"/>
</dbReference>
<reference evidence="6 7" key="2">
    <citation type="submission" date="2024-03" db="EMBL/GenBank/DDBJ databases">
        <title>Complete genome sequence of the green alga Chloropicon roscoffensis RCC1871.</title>
        <authorList>
            <person name="Lemieux C."/>
            <person name="Pombert J.-F."/>
            <person name="Otis C."/>
            <person name="Turmel M."/>
        </authorList>
    </citation>
    <scope>NUCLEOTIDE SEQUENCE [LARGE SCALE GENOMIC DNA]</scope>
    <source>
        <strain evidence="6 7">RCC1871</strain>
    </source>
</reference>
<evidence type="ECO:0000256" key="3">
    <source>
        <dbReference type="ARBA" id="ARBA00023242"/>
    </source>
</evidence>
<comment type="similarity">
    <text evidence="2">Belongs to the CENP-C/MIF2 family.</text>
</comment>
<comment type="subcellular location">
    <subcellularLocation>
        <location evidence="1">Nucleus</location>
    </subcellularLocation>
</comment>
<dbReference type="PANTHER" id="PTHR16684">
    <property type="entry name" value="CENTROMERE PROTEIN C"/>
    <property type="match status" value="1"/>
</dbReference>
<dbReference type="EMBL" id="CP151502">
    <property type="protein sequence ID" value="WZN59705.1"/>
    <property type="molecule type" value="Genomic_DNA"/>
</dbReference>
<keyword evidence="7" id="KW-1185">Reference proteome</keyword>
<dbReference type="EMBL" id="HBHZ01005727">
    <property type="protein sequence ID" value="CAE0191326.1"/>
    <property type="molecule type" value="Transcribed_RNA"/>
</dbReference>
<gene>
    <name evidence="5" type="ORF">CROS1456_LOCUS4416</name>
    <name evidence="6" type="ORF">HKI87_02g12310</name>
</gene>
<evidence type="ECO:0000313" key="6">
    <source>
        <dbReference type="EMBL" id="WZN59705.1"/>
    </source>
</evidence>
<dbReference type="GO" id="GO:0000776">
    <property type="term" value="C:kinetochore"/>
    <property type="evidence" value="ECO:0007669"/>
    <property type="project" value="InterPro"/>
</dbReference>
<evidence type="ECO:0000256" key="4">
    <source>
        <dbReference type="SAM" id="MobiDB-lite"/>
    </source>
</evidence>
<dbReference type="PANTHER" id="PTHR16684:SF11">
    <property type="entry name" value="CENTROMERE PROTEIN C"/>
    <property type="match status" value="1"/>
</dbReference>
<keyword evidence="3" id="KW-0539">Nucleus</keyword>
<name>A0A7S3CDK2_9CHLO</name>
<evidence type="ECO:0000313" key="5">
    <source>
        <dbReference type="EMBL" id="CAE0191326.1"/>
    </source>
</evidence>
<evidence type="ECO:0000313" key="7">
    <source>
        <dbReference type="Proteomes" id="UP001472866"/>
    </source>
</evidence>
<feature type="region of interest" description="Disordered" evidence="4">
    <location>
        <begin position="282"/>
        <end position="317"/>
    </location>
</feature>
<dbReference type="GO" id="GO:0019237">
    <property type="term" value="F:centromeric DNA binding"/>
    <property type="evidence" value="ECO:0007669"/>
    <property type="project" value="InterPro"/>
</dbReference>
<evidence type="ECO:0000256" key="2">
    <source>
        <dbReference type="ARBA" id="ARBA00010291"/>
    </source>
</evidence>
<proteinExistence type="inferred from homology"/>
<dbReference type="AlphaFoldDB" id="A0A7S3CDK2"/>
<dbReference type="GO" id="GO:0051382">
    <property type="term" value="P:kinetochore assembly"/>
    <property type="evidence" value="ECO:0007669"/>
    <property type="project" value="InterPro"/>
</dbReference>
<accession>A0A7S3CDK2</accession>
<evidence type="ECO:0000256" key="1">
    <source>
        <dbReference type="ARBA" id="ARBA00004123"/>
    </source>
</evidence>
<dbReference type="GO" id="GO:0051315">
    <property type="term" value="P:attachment of mitotic spindle microtubules to kinetochore"/>
    <property type="evidence" value="ECO:0007669"/>
    <property type="project" value="TreeGrafter"/>
</dbReference>
<dbReference type="Proteomes" id="UP001472866">
    <property type="component" value="Chromosome 02"/>
</dbReference>
<feature type="compositionally biased region" description="Basic and acidic residues" evidence="4">
    <location>
        <begin position="297"/>
        <end position="306"/>
    </location>
</feature>